<keyword evidence="3" id="KW-1185">Reference proteome</keyword>
<name>U5D000_AMBTC</name>
<evidence type="ECO:0000256" key="1">
    <source>
        <dbReference type="SAM" id="MobiDB-lite"/>
    </source>
</evidence>
<feature type="region of interest" description="Disordered" evidence="1">
    <location>
        <begin position="1"/>
        <end position="27"/>
    </location>
</feature>
<dbReference type="Gramene" id="ERN15754">
    <property type="protein sequence ID" value="ERN15754"/>
    <property type="gene ID" value="AMTR_s00039p00079720"/>
</dbReference>
<accession>U5D000</accession>
<feature type="compositionally biased region" description="Polar residues" evidence="1">
    <location>
        <begin position="9"/>
        <end position="18"/>
    </location>
</feature>
<evidence type="ECO:0000313" key="3">
    <source>
        <dbReference type="Proteomes" id="UP000017836"/>
    </source>
</evidence>
<dbReference type="AlphaFoldDB" id="U5D000"/>
<reference evidence="3" key="1">
    <citation type="journal article" date="2013" name="Science">
        <title>The Amborella genome and the evolution of flowering plants.</title>
        <authorList>
            <consortium name="Amborella Genome Project"/>
        </authorList>
    </citation>
    <scope>NUCLEOTIDE SEQUENCE [LARGE SCALE GENOMIC DNA]</scope>
</reference>
<organism evidence="2 3">
    <name type="scientific">Amborella trichopoda</name>
    <dbReference type="NCBI Taxonomy" id="13333"/>
    <lineage>
        <taxon>Eukaryota</taxon>
        <taxon>Viridiplantae</taxon>
        <taxon>Streptophyta</taxon>
        <taxon>Embryophyta</taxon>
        <taxon>Tracheophyta</taxon>
        <taxon>Spermatophyta</taxon>
        <taxon>Magnoliopsida</taxon>
        <taxon>Amborellales</taxon>
        <taxon>Amborellaceae</taxon>
        <taxon>Amborella</taxon>
    </lineage>
</organism>
<evidence type="ECO:0000313" key="2">
    <source>
        <dbReference type="EMBL" id="ERN15754.1"/>
    </source>
</evidence>
<dbReference type="HOGENOM" id="CLU_1680286_0_0_1"/>
<dbReference type="Proteomes" id="UP000017836">
    <property type="component" value="Unassembled WGS sequence"/>
</dbReference>
<dbReference type="EMBL" id="KI392495">
    <property type="protein sequence ID" value="ERN15754.1"/>
    <property type="molecule type" value="Genomic_DNA"/>
</dbReference>
<sequence length="157" mass="16784">MINHLRPTLSYSSSTMSAPPNLKLGSGQEAPSDGVMVLVVQLPAQSHLNQLLTFVRLRGCRAWPACRWSLLAQKSTRDRPLTASVALIAPPFPTSGFTCSPSHNFLQVPGPPPACLRCHFTPLTVLVRELASSHRRVVVIHDAAMSVAAGAAAECPP</sequence>
<protein>
    <submittedName>
        <fullName evidence="2">Uncharacterized protein</fullName>
    </submittedName>
</protein>
<gene>
    <name evidence="2" type="ORF">AMTR_s00039p00079720</name>
</gene>
<proteinExistence type="predicted"/>